<dbReference type="PANTHER" id="PTHR30093:SF2">
    <property type="entry name" value="TYPE II SECRETION SYSTEM PROTEIN H"/>
    <property type="match status" value="1"/>
</dbReference>
<feature type="domain" description="DUF1559" evidence="1">
    <location>
        <begin position="48"/>
        <end position="341"/>
    </location>
</feature>
<dbReference type="RefSeq" id="WP_146587201.1">
    <property type="nucleotide sequence ID" value="NZ_SJPO01000005.1"/>
</dbReference>
<dbReference type="InterPro" id="IPR012902">
    <property type="entry name" value="N_methyl_site"/>
</dbReference>
<evidence type="ECO:0000259" key="1">
    <source>
        <dbReference type="Pfam" id="PF07596"/>
    </source>
</evidence>
<dbReference type="Pfam" id="PF07963">
    <property type="entry name" value="N_methyl"/>
    <property type="match status" value="1"/>
</dbReference>
<keyword evidence="3" id="KW-1185">Reference proteome</keyword>
<name>A0A5C5YPV3_9BACT</name>
<dbReference type="NCBIfam" id="TIGR02532">
    <property type="entry name" value="IV_pilin_GFxxxE"/>
    <property type="match status" value="1"/>
</dbReference>
<dbReference type="PROSITE" id="PS00409">
    <property type="entry name" value="PROKAR_NTER_METHYL"/>
    <property type="match status" value="1"/>
</dbReference>
<accession>A0A5C5YPV3</accession>
<evidence type="ECO:0000313" key="2">
    <source>
        <dbReference type="EMBL" id="TWT76992.1"/>
    </source>
</evidence>
<dbReference type="PANTHER" id="PTHR30093">
    <property type="entry name" value="GENERAL SECRETION PATHWAY PROTEIN G"/>
    <property type="match status" value="1"/>
</dbReference>
<dbReference type="NCBIfam" id="TIGR04294">
    <property type="entry name" value="pre_pil_HX9DG"/>
    <property type="match status" value="1"/>
</dbReference>
<protein>
    <recommendedName>
        <fullName evidence="1">DUF1559 domain-containing protein</fullName>
    </recommendedName>
</protein>
<evidence type="ECO:0000313" key="3">
    <source>
        <dbReference type="Proteomes" id="UP000318478"/>
    </source>
</evidence>
<dbReference type="OrthoDB" id="255848at2"/>
<gene>
    <name evidence="2" type="ORF">Pla123a_24170</name>
</gene>
<sequence length="361" mass="38968">MRRIKRPTAVPCPKRHTASGRRGFTLVELLVVIAIIGVLIALLLPAVQAAREAARRAECKNKLKQFGLAALTHYDVQGHFPTGGWGWRWAGDADAGYGEKQPGGWYFNILAYTENSQVHDLGQDGDYKAVTATQKALAKQRIETTIDLFICPSRRGGAAYPYVRSDGMNYFNADKPAVLGRNDYAANSGSLFPGTIWAGPLQRSTLMPAVPRVSDYSSFPYSTSKGPQISRGNGVVLALSEVRLSQVTDGSSQTMLVGEKHIPFGEYDTGTYPGNDQGWDLGFDTDVNRWTKRPPLADSSEFPASITGDDRLSIFGSAHTAGCQFVYCDGSVHTVTYGVDQDVFSAIGTVAGGEVVDASSL</sequence>
<dbReference type="InterPro" id="IPR045584">
    <property type="entry name" value="Pilin-like"/>
</dbReference>
<dbReference type="Proteomes" id="UP000318478">
    <property type="component" value="Unassembled WGS sequence"/>
</dbReference>
<dbReference type="Gene3D" id="3.30.700.10">
    <property type="entry name" value="Glycoprotein, Type 4 Pilin"/>
    <property type="match status" value="1"/>
</dbReference>
<dbReference type="SUPFAM" id="SSF54523">
    <property type="entry name" value="Pili subunits"/>
    <property type="match status" value="1"/>
</dbReference>
<dbReference type="EMBL" id="SJPO01000005">
    <property type="protein sequence ID" value="TWT76992.1"/>
    <property type="molecule type" value="Genomic_DNA"/>
</dbReference>
<dbReference type="InterPro" id="IPR027558">
    <property type="entry name" value="Pre_pil_HX9DG_C"/>
</dbReference>
<dbReference type="InterPro" id="IPR011453">
    <property type="entry name" value="DUF1559"/>
</dbReference>
<reference evidence="2 3" key="1">
    <citation type="submission" date="2019-02" db="EMBL/GenBank/DDBJ databases">
        <title>Deep-cultivation of Planctomycetes and their phenomic and genomic characterization uncovers novel biology.</title>
        <authorList>
            <person name="Wiegand S."/>
            <person name="Jogler M."/>
            <person name="Boedeker C."/>
            <person name="Pinto D."/>
            <person name="Vollmers J."/>
            <person name="Rivas-Marin E."/>
            <person name="Kohn T."/>
            <person name="Peeters S.H."/>
            <person name="Heuer A."/>
            <person name="Rast P."/>
            <person name="Oberbeckmann S."/>
            <person name="Bunk B."/>
            <person name="Jeske O."/>
            <person name="Meyerdierks A."/>
            <person name="Storesund J.E."/>
            <person name="Kallscheuer N."/>
            <person name="Luecker S."/>
            <person name="Lage O.M."/>
            <person name="Pohl T."/>
            <person name="Merkel B.J."/>
            <person name="Hornburger P."/>
            <person name="Mueller R.-W."/>
            <person name="Bruemmer F."/>
            <person name="Labrenz M."/>
            <person name="Spormann A.M."/>
            <person name="Op Den Camp H."/>
            <person name="Overmann J."/>
            <person name="Amann R."/>
            <person name="Jetten M.S.M."/>
            <person name="Mascher T."/>
            <person name="Medema M.H."/>
            <person name="Devos D.P."/>
            <person name="Kaster A.-K."/>
            <person name="Ovreas L."/>
            <person name="Rohde M."/>
            <person name="Galperin M.Y."/>
            <person name="Jogler C."/>
        </authorList>
    </citation>
    <scope>NUCLEOTIDE SEQUENCE [LARGE SCALE GENOMIC DNA]</scope>
    <source>
        <strain evidence="2 3">Pla123a</strain>
    </source>
</reference>
<proteinExistence type="predicted"/>
<dbReference type="AlphaFoldDB" id="A0A5C5YPV3"/>
<dbReference type="Pfam" id="PF07596">
    <property type="entry name" value="SBP_bac_10"/>
    <property type="match status" value="1"/>
</dbReference>
<comment type="caution">
    <text evidence="2">The sequence shown here is derived from an EMBL/GenBank/DDBJ whole genome shotgun (WGS) entry which is preliminary data.</text>
</comment>
<organism evidence="2 3">
    <name type="scientific">Posidoniimonas polymericola</name>
    <dbReference type="NCBI Taxonomy" id="2528002"/>
    <lineage>
        <taxon>Bacteria</taxon>
        <taxon>Pseudomonadati</taxon>
        <taxon>Planctomycetota</taxon>
        <taxon>Planctomycetia</taxon>
        <taxon>Pirellulales</taxon>
        <taxon>Lacipirellulaceae</taxon>
        <taxon>Posidoniimonas</taxon>
    </lineage>
</organism>